<proteinExistence type="predicted"/>
<evidence type="ECO:0000313" key="1">
    <source>
        <dbReference type="EMBL" id="GLQ55913.1"/>
    </source>
</evidence>
<dbReference type="RefSeq" id="WP_284341331.1">
    <property type="nucleotide sequence ID" value="NZ_BSNS01000015.1"/>
</dbReference>
<protein>
    <submittedName>
        <fullName evidence="1">Uncharacterized protein</fullName>
    </submittedName>
</protein>
<comment type="caution">
    <text evidence="1">The sequence shown here is derived from an EMBL/GenBank/DDBJ whole genome shotgun (WGS) entry which is preliminary data.</text>
</comment>
<keyword evidence="2" id="KW-1185">Reference proteome</keyword>
<accession>A0ABQ5W816</accession>
<dbReference type="EMBL" id="BSNS01000015">
    <property type="protein sequence ID" value="GLQ55913.1"/>
    <property type="molecule type" value="Genomic_DNA"/>
</dbReference>
<gene>
    <name evidence="1" type="ORF">GCM10010862_31720</name>
</gene>
<evidence type="ECO:0000313" key="2">
    <source>
        <dbReference type="Proteomes" id="UP001156691"/>
    </source>
</evidence>
<name>A0ABQ5W816_9HYPH</name>
<organism evidence="1 2">
    <name type="scientific">Devosia nitrariae</name>
    <dbReference type="NCBI Taxonomy" id="2071872"/>
    <lineage>
        <taxon>Bacteria</taxon>
        <taxon>Pseudomonadati</taxon>
        <taxon>Pseudomonadota</taxon>
        <taxon>Alphaproteobacteria</taxon>
        <taxon>Hyphomicrobiales</taxon>
        <taxon>Devosiaceae</taxon>
        <taxon>Devosia</taxon>
    </lineage>
</organism>
<reference evidence="2" key="1">
    <citation type="journal article" date="2019" name="Int. J. Syst. Evol. Microbiol.">
        <title>The Global Catalogue of Microorganisms (GCM) 10K type strain sequencing project: providing services to taxonomists for standard genome sequencing and annotation.</title>
        <authorList>
            <consortium name="The Broad Institute Genomics Platform"/>
            <consortium name="The Broad Institute Genome Sequencing Center for Infectious Disease"/>
            <person name="Wu L."/>
            <person name="Ma J."/>
        </authorList>
    </citation>
    <scope>NUCLEOTIDE SEQUENCE [LARGE SCALE GENOMIC DNA]</scope>
    <source>
        <strain evidence="2">NBRC 112416</strain>
    </source>
</reference>
<sequence>MTSFALLLSLIPGRQYDLMPVGPVEVRLNVKSSADKVDLRVAGVSIPTRRDGSALVFTVDTILDHEVVVIG</sequence>
<dbReference type="Proteomes" id="UP001156691">
    <property type="component" value="Unassembled WGS sequence"/>
</dbReference>